<dbReference type="CDD" id="cd02440">
    <property type="entry name" value="AdoMet_MTases"/>
    <property type="match status" value="1"/>
</dbReference>
<dbReference type="GO" id="GO:0008168">
    <property type="term" value="F:methyltransferase activity"/>
    <property type="evidence" value="ECO:0007669"/>
    <property type="project" value="UniProtKB-KW"/>
</dbReference>
<name>A0ABR7L0R0_9PSEU</name>
<protein>
    <submittedName>
        <fullName evidence="1">Class I SAM-dependent methyltransferase</fullName>
    </submittedName>
</protein>
<proteinExistence type="predicted"/>
<dbReference type="InterPro" id="IPR029063">
    <property type="entry name" value="SAM-dependent_MTases_sf"/>
</dbReference>
<reference evidence="1 2" key="1">
    <citation type="submission" date="2020-06" db="EMBL/GenBank/DDBJ databases">
        <title>Actinokineospora xiongansis sp. nov., isolated from soil of Baiyangdian.</title>
        <authorList>
            <person name="Zhang X."/>
        </authorList>
    </citation>
    <scope>NUCLEOTIDE SEQUENCE [LARGE SCALE GENOMIC DNA]</scope>
    <source>
        <strain evidence="1 2">HBU206404</strain>
    </source>
</reference>
<dbReference type="Proteomes" id="UP000734823">
    <property type="component" value="Unassembled WGS sequence"/>
</dbReference>
<dbReference type="Pfam" id="PF13489">
    <property type="entry name" value="Methyltransf_23"/>
    <property type="match status" value="1"/>
</dbReference>
<evidence type="ECO:0000313" key="2">
    <source>
        <dbReference type="Proteomes" id="UP000734823"/>
    </source>
</evidence>
<organism evidence="1 2">
    <name type="scientific">Actinokineospora xionganensis</name>
    <dbReference type="NCBI Taxonomy" id="2684470"/>
    <lineage>
        <taxon>Bacteria</taxon>
        <taxon>Bacillati</taxon>
        <taxon>Actinomycetota</taxon>
        <taxon>Actinomycetes</taxon>
        <taxon>Pseudonocardiales</taxon>
        <taxon>Pseudonocardiaceae</taxon>
        <taxon>Actinokineospora</taxon>
    </lineage>
</organism>
<dbReference type="Gene3D" id="3.40.50.150">
    <property type="entry name" value="Vaccinia Virus protein VP39"/>
    <property type="match status" value="1"/>
</dbReference>
<keyword evidence="1" id="KW-0808">Transferase</keyword>
<dbReference type="RefSeq" id="WP_187218146.1">
    <property type="nucleotide sequence ID" value="NZ_JABVED010000001.1"/>
</dbReference>
<keyword evidence="2" id="KW-1185">Reference proteome</keyword>
<dbReference type="GO" id="GO:0032259">
    <property type="term" value="P:methylation"/>
    <property type="evidence" value="ECO:0007669"/>
    <property type="project" value="UniProtKB-KW"/>
</dbReference>
<comment type="caution">
    <text evidence="1">The sequence shown here is derived from an EMBL/GenBank/DDBJ whole genome shotgun (WGS) entry which is preliminary data.</text>
</comment>
<keyword evidence="1" id="KW-0489">Methyltransferase</keyword>
<dbReference type="SUPFAM" id="SSF53335">
    <property type="entry name" value="S-adenosyl-L-methionine-dependent methyltransferases"/>
    <property type="match status" value="1"/>
</dbReference>
<dbReference type="EMBL" id="JABVED010000001">
    <property type="protein sequence ID" value="MBC6446108.1"/>
    <property type="molecule type" value="Genomic_DNA"/>
</dbReference>
<gene>
    <name evidence="1" type="ORF">GPZ80_02835</name>
</gene>
<evidence type="ECO:0000313" key="1">
    <source>
        <dbReference type="EMBL" id="MBC6446108.1"/>
    </source>
</evidence>
<sequence>MSQAADLEATHGVDIFGPTLRDTGCWLELATGERIELSSDRWRATACPADETMLDRCAGPTLDVGCGPGRLTVALTRRGVPALGVDVSPIAVAMTRARGGTALRRDVYGPLPGEGHWNHILLADGNIGIGGDPVRLLRRLRELLTPGGTALIETHRPGIGLRPARARLTQTGPWFDWAFLGADAVPATARGAGFDVGWLGHREDRWFAELVRR</sequence>
<accession>A0ABR7L0R0</accession>